<dbReference type="EMBL" id="KB706700">
    <property type="protein sequence ID" value="EMR66149.1"/>
    <property type="molecule type" value="Genomic_DNA"/>
</dbReference>
<dbReference type="InterPro" id="IPR051397">
    <property type="entry name" value="Zn-ADH-like_protein"/>
</dbReference>
<dbReference type="PANTHER" id="PTHR43677">
    <property type="entry name" value="SHORT-CHAIN DEHYDROGENASE/REDUCTASE"/>
    <property type="match status" value="1"/>
</dbReference>
<organism evidence="2 3">
    <name type="scientific">Eutypa lata (strain UCR-EL1)</name>
    <name type="common">Grapevine dieback disease fungus</name>
    <name type="synonym">Eutypa armeniacae</name>
    <dbReference type="NCBI Taxonomy" id="1287681"/>
    <lineage>
        <taxon>Eukaryota</taxon>
        <taxon>Fungi</taxon>
        <taxon>Dikarya</taxon>
        <taxon>Ascomycota</taxon>
        <taxon>Pezizomycotina</taxon>
        <taxon>Sordariomycetes</taxon>
        <taxon>Xylariomycetidae</taxon>
        <taxon>Xylariales</taxon>
        <taxon>Diatrypaceae</taxon>
        <taxon>Eutypa</taxon>
    </lineage>
</organism>
<dbReference type="SUPFAM" id="SSF50129">
    <property type="entry name" value="GroES-like"/>
    <property type="match status" value="1"/>
</dbReference>
<dbReference type="OrthoDB" id="5407715at2759"/>
<gene>
    <name evidence="2" type="ORF">UCREL1_6871</name>
</gene>
<reference evidence="3" key="1">
    <citation type="journal article" date="2013" name="Genome Announc.">
        <title>Draft genome sequence of the grapevine dieback fungus Eutypa lata UCR-EL1.</title>
        <authorList>
            <person name="Blanco-Ulate B."/>
            <person name="Rolshausen P.E."/>
            <person name="Cantu D."/>
        </authorList>
    </citation>
    <scope>NUCLEOTIDE SEQUENCE [LARGE SCALE GENOMIC DNA]</scope>
    <source>
        <strain evidence="3">UCR-EL1</strain>
    </source>
</reference>
<dbReference type="HOGENOM" id="CLU_026673_0_0_1"/>
<dbReference type="InterPro" id="IPR036291">
    <property type="entry name" value="NAD(P)-bd_dom_sf"/>
</dbReference>
<dbReference type="PANTHER" id="PTHR43677:SF4">
    <property type="entry name" value="QUINONE OXIDOREDUCTASE-LIKE PROTEIN 2"/>
    <property type="match status" value="1"/>
</dbReference>
<dbReference type="InterPro" id="IPR013154">
    <property type="entry name" value="ADH-like_N"/>
</dbReference>
<accession>M7SIL2</accession>
<dbReference type="GO" id="GO:0005739">
    <property type="term" value="C:mitochondrion"/>
    <property type="evidence" value="ECO:0007669"/>
    <property type="project" value="TreeGrafter"/>
</dbReference>
<dbReference type="CDD" id="cd05188">
    <property type="entry name" value="MDR"/>
    <property type="match status" value="1"/>
</dbReference>
<feature type="domain" description="Alcohol dehydrogenase-like N-terminal" evidence="1">
    <location>
        <begin position="36"/>
        <end position="146"/>
    </location>
</feature>
<protein>
    <submittedName>
        <fullName evidence="2">Putative alcohol dehydrogenase domain-containing protein</fullName>
    </submittedName>
</protein>
<keyword evidence="3" id="KW-1185">Reference proteome</keyword>
<dbReference type="GO" id="GO:0016491">
    <property type="term" value="F:oxidoreductase activity"/>
    <property type="evidence" value="ECO:0007669"/>
    <property type="project" value="TreeGrafter"/>
</dbReference>
<name>M7SIL2_EUTLA</name>
<proteinExistence type="predicted"/>
<evidence type="ECO:0000259" key="1">
    <source>
        <dbReference type="Pfam" id="PF08240"/>
    </source>
</evidence>
<sequence length="373" mass="39640">MSSTQLPSSYKGLYFTSASAPPEITSFPTPKVDPGSVIVKPLYCWIPGYINDVYANGNPRQYPVPFPAIGGTNAVGRVVAVGPDAAKLKVGDLVVVDPAIRPRDDPGQILLLAFLAATGETQTLAKDVWHHGTWAELVKAPLESVFSFDEAALKKQSVSPRDLVFFGQMAVPYGGLRDVNLTAGETVLISPATGNFGGAAVHVALAMGARVIAMGRNEKVLGELRALAPGRVETIKLSGSWQTDLSEISKFGPIDVFLDITPQTAQNIDHIRAGLFALQPGGRMSLMSGVPEVGIPPGLLQAKAITIRATMMCSWKQQADLVKLVHTGVLKLGEKAGLKIQGSFKMEEFGKAFEMAGTQSSAGRSVLFTPNEE</sequence>
<dbReference type="KEGG" id="ela:UCREL1_6871"/>
<dbReference type="SUPFAM" id="SSF51735">
    <property type="entry name" value="NAD(P)-binding Rossmann-fold domains"/>
    <property type="match status" value="1"/>
</dbReference>
<evidence type="ECO:0000313" key="2">
    <source>
        <dbReference type="EMBL" id="EMR66149.1"/>
    </source>
</evidence>
<dbReference type="InterPro" id="IPR011032">
    <property type="entry name" value="GroES-like_sf"/>
</dbReference>
<dbReference type="Pfam" id="PF08240">
    <property type="entry name" value="ADH_N"/>
    <property type="match status" value="1"/>
</dbReference>
<dbReference type="Gene3D" id="3.90.180.10">
    <property type="entry name" value="Medium-chain alcohol dehydrogenases, catalytic domain"/>
    <property type="match status" value="1"/>
</dbReference>
<dbReference type="Proteomes" id="UP000012174">
    <property type="component" value="Unassembled WGS sequence"/>
</dbReference>
<dbReference type="eggNOG" id="KOG0023">
    <property type="taxonomic scope" value="Eukaryota"/>
</dbReference>
<dbReference type="Gene3D" id="3.40.50.720">
    <property type="entry name" value="NAD(P)-binding Rossmann-like Domain"/>
    <property type="match status" value="1"/>
</dbReference>
<dbReference type="OMA" id="TIRATMM"/>
<dbReference type="AlphaFoldDB" id="M7SIL2"/>
<dbReference type="STRING" id="1287681.M7SIL2"/>
<evidence type="ECO:0000313" key="3">
    <source>
        <dbReference type="Proteomes" id="UP000012174"/>
    </source>
</evidence>